<dbReference type="GO" id="GO:1901135">
    <property type="term" value="P:carbohydrate derivative metabolic process"/>
    <property type="evidence" value="ECO:0007669"/>
    <property type="project" value="InterPro"/>
</dbReference>
<dbReference type="RefSeq" id="WP_072900311.1">
    <property type="nucleotide sequence ID" value="NZ_FQXB01000001.1"/>
</dbReference>
<reference evidence="7 8" key="1">
    <citation type="submission" date="2016-11" db="EMBL/GenBank/DDBJ databases">
        <authorList>
            <person name="Jaros S."/>
            <person name="Januszkiewicz K."/>
            <person name="Wedrychowicz H."/>
        </authorList>
    </citation>
    <scope>NUCLEOTIDE SEQUENCE [LARGE SCALE GENOMIC DNA]</scope>
    <source>
        <strain evidence="7 8">DSM 28715</strain>
    </source>
</reference>
<dbReference type="InterPro" id="IPR036388">
    <property type="entry name" value="WH-like_DNA-bd_sf"/>
</dbReference>
<dbReference type="Gene3D" id="3.40.50.10490">
    <property type="entry name" value="Glucose-6-phosphate isomerase like protein, domain 1"/>
    <property type="match status" value="1"/>
</dbReference>
<dbReference type="InterPro" id="IPR009057">
    <property type="entry name" value="Homeodomain-like_sf"/>
</dbReference>
<dbReference type="OrthoDB" id="9814676at2"/>
<organism evidence="7 8">
    <name type="scientific">Cognatiyoonia sediminum</name>
    <dbReference type="NCBI Taxonomy" id="1508389"/>
    <lineage>
        <taxon>Bacteria</taxon>
        <taxon>Pseudomonadati</taxon>
        <taxon>Pseudomonadota</taxon>
        <taxon>Alphaproteobacteria</taxon>
        <taxon>Rhodobacterales</taxon>
        <taxon>Paracoccaceae</taxon>
        <taxon>Cognatiyoonia</taxon>
    </lineage>
</organism>
<dbReference type="InterPro" id="IPR000281">
    <property type="entry name" value="HTH_RpiR"/>
</dbReference>
<keyword evidence="5" id="KW-0472">Membrane</keyword>
<dbReference type="Gene3D" id="1.10.10.10">
    <property type="entry name" value="Winged helix-like DNA-binding domain superfamily/Winged helix DNA-binding domain"/>
    <property type="match status" value="1"/>
</dbReference>
<feature type="transmembrane region" description="Helical" evidence="5">
    <location>
        <begin position="241"/>
        <end position="260"/>
    </location>
</feature>
<dbReference type="PANTHER" id="PTHR30514">
    <property type="entry name" value="GLUCOKINASE"/>
    <property type="match status" value="1"/>
</dbReference>
<evidence type="ECO:0000256" key="2">
    <source>
        <dbReference type="ARBA" id="ARBA00023125"/>
    </source>
</evidence>
<dbReference type="EMBL" id="FQXB01000001">
    <property type="protein sequence ID" value="SHG94336.1"/>
    <property type="molecule type" value="Genomic_DNA"/>
</dbReference>
<evidence type="ECO:0000256" key="1">
    <source>
        <dbReference type="ARBA" id="ARBA00023015"/>
    </source>
</evidence>
<feature type="domain" description="HTH rpiR-type" evidence="6">
    <location>
        <begin position="3"/>
        <end position="79"/>
    </location>
</feature>
<feature type="coiled-coil region" evidence="4">
    <location>
        <begin position="62"/>
        <end position="93"/>
    </location>
</feature>
<dbReference type="InterPro" id="IPR047640">
    <property type="entry name" value="RpiR-like"/>
</dbReference>
<dbReference type="InterPro" id="IPR035472">
    <property type="entry name" value="RpiR-like_SIS"/>
</dbReference>
<dbReference type="PANTHER" id="PTHR30514:SF18">
    <property type="entry name" value="RPIR-FAMILY TRANSCRIPTIONAL REGULATOR"/>
    <property type="match status" value="1"/>
</dbReference>
<dbReference type="InterPro" id="IPR001347">
    <property type="entry name" value="SIS_dom"/>
</dbReference>
<dbReference type="AlphaFoldDB" id="A0A1M5NXN8"/>
<dbReference type="SUPFAM" id="SSF46689">
    <property type="entry name" value="Homeodomain-like"/>
    <property type="match status" value="1"/>
</dbReference>
<keyword evidence="3" id="KW-0804">Transcription</keyword>
<evidence type="ECO:0000313" key="8">
    <source>
        <dbReference type="Proteomes" id="UP000184074"/>
    </source>
</evidence>
<protein>
    <submittedName>
        <fullName evidence="7">Transcriptional regulator, RpiR family</fullName>
    </submittedName>
</protein>
<evidence type="ECO:0000259" key="6">
    <source>
        <dbReference type="PROSITE" id="PS51071"/>
    </source>
</evidence>
<keyword evidence="2" id="KW-0238">DNA-binding</keyword>
<dbReference type="InterPro" id="IPR046348">
    <property type="entry name" value="SIS_dom_sf"/>
</dbReference>
<dbReference type="CDD" id="cd05013">
    <property type="entry name" value="SIS_RpiR"/>
    <property type="match status" value="1"/>
</dbReference>
<dbReference type="PROSITE" id="PS51071">
    <property type="entry name" value="HTH_RPIR"/>
    <property type="match status" value="1"/>
</dbReference>
<dbReference type="GO" id="GO:0097367">
    <property type="term" value="F:carbohydrate derivative binding"/>
    <property type="evidence" value="ECO:0007669"/>
    <property type="project" value="InterPro"/>
</dbReference>
<dbReference type="Pfam" id="PF01380">
    <property type="entry name" value="SIS"/>
    <property type="match status" value="1"/>
</dbReference>
<dbReference type="Proteomes" id="UP000184074">
    <property type="component" value="Unassembled WGS sequence"/>
</dbReference>
<evidence type="ECO:0000256" key="4">
    <source>
        <dbReference type="SAM" id="Coils"/>
    </source>
</evidence>
<sequence>MSATFDDRLSVSYSDLSATLQQAADFVRANPVDLATRTLRSVSRESGISPAAFSRLARALGYSDLEELREEVRKNIDNRVNNFAARAAKLQSEHRSGGSDFVDAHFEACQSNLHELVSTLDRAVLDVAIAQIEKARRVVLLGALGSTGVVEYLSYIASFCADNWTMASRMGSSLGGGIAGLGNTDVMIIVTKPPFAERSIAAAKLAQQQGVYVVLITDTLTCPALKHASARFIVPTQSPHFYSSYVVTLFLVECLIGVLVGRSGSSARRRIAEVEEANKVLAEVWDL</sequence>
<accession>A0A1M5NXN8</accession>
<evidence type="ECO:0000313" key="7">
    <source>
        <dbReference type="EMBL" id="SHG94336.1"/>
    </source>
</evidence>
<proteinExistence type="predicted"/>
<dbReference type="GO" id="GO:0003677">
    <property type="term" value="F:DNA binding"/>
    <property type="evidence" value="ECO:0007669"/>
    <property type="project" value="UniProtKB-KW"/>
</dbReference>
<evidence type="ECO:0000256" key="5">
    <source>
        <dbReference type="SAM" id="Phobius"/>
    </source>
</evidence>
<keyword evidence="8" id="KW-1185">Reference proteome</keyword>
<keyword evidence="5" id="KW-0812">Transmembrane</keyword>
<keyword evidence="5" id="KW-1133">Transmembrane helix</keyword>
<keyword evidence="4" id="KW-0175">Coiled coil</keyword>
<evidence type="ECO:0000256" key="3">
    <source>
        <dbReference type="ARBA" id="ARBA00023163"/>
    </source>
</evidence>
<keyword evidence="1" id="KW-0805">Transcription regulation</keyword>
<name>A0A1M5NXN8_9RHOB</name>
<dbReference type="GO" id="GO:0003700">
    <property type="term" value="F:DNA-binding transcription factor activity"/>
    <property type="evidence" value="ECO:0007669"/>
    <property type="project" value="InterPro"/>
</dbReference>
<dbReference type="SUPFAM" id="SSF53697">
    <property type="entry name" value="SIS domain"/>
    <property type="match status" value="1"/>
</dbReference>
<dbReference type="STRING" id="1508389.SAMN05444003_1653"/>
<gene>
    <name evidence="7" type="ORF">SAMN05444003_1653</name>
</gene>